<keyword evidence="2" id="KW-1185">Reference proteome</keyword>
<gene>
    <name evidence="1" type="ORF">ANCDUO_20408</name>
</gene>
<evidence type="ECO:0000313" key="2">
    <source>
        <dbReference type="Proteomes" id="UP000054047"/>
    </source>
</evidence>
<name>A0A0C2CIA2_9BILA</name>
<proteinExistence type="predicted"/>
<sequence>MISPDFDLFCQYGEKAEYRLELSNRIRSLKREQEILEYERAMRKPPEARFGGAV</sequence>
<dbReference type="AlphaFoldDB" id="A0A0C2CIA2"/>
<reference evidence="1 2" key="1">
    <citation type="submission" date="2013-12" db="EMBL/GenBank/DDBJ databases">
        <title>Draft genome of the parsitic nematode Ancylostoma duodenale.</title>
        <authorList>
            <person name="Mitreva M."/>
        </authorList>
    </citation>
    <scope>NUCLEOTIDE SEQUENCE [LARGE SCALE GENOMIC DNA]</scope>
    <source>
        <strain evidence="1 2">Zhejiang</strain>
    </source>
</reference>
<organism evidence="1 2">
    <name type="scientific">Ancylostoma duodenale</name>
    <dbReference type="NCBI Taxonomy" id="51022"/>
    <lineage>
        <taxon>Eukaryota</taxon>
        <taxon>Metazoa</taxon>
        <taxon>Ecdysozoa</taxon>
        <taxon>Nematoda</taxon>
        <taxon>Chromadorea</taxon>
        <taxon>Rhabditida</taxon>
        <taxon>Rhabditina</taxon>
        <taxon>Rhabditomorpha</taxon>
        <taxon>Strongyloidea</taxon>
        <taxon>Ancylostomatidae</taxon>
        <taxon>Ancylostomatinae</taxon>
        <taxon>Ancylostoma</taxon>
    </lineage>
</organism>
<protein>
    <submittedName>
        <fullName evidence="1">Uncharacterized protein</fullName>
    </submittedName>
</protein>
<evidence type="ECO:0000313" key="1">
    <source>
        <dbReference type="EMBL" id="KIH49517.1"/>
    </source>
</evidence>
<dbReference type="Proteomes" id="UP000054047">
    <property type="component" value="Unassembled WGS sequence"/>
</dbReference>
<accession>A0A0C2CIA2</accession>
<dbReference type="OrthoDB" id="5796838at2759"/>
<dbReference type="EMBL" id="KN753080">
    <property type="protein sequence ID" value="KIH49517.1"/>
    <property type="molecule type" value="Genomic_DNA"/>
</dbReference>